<keyword evidence="3 6" id="KW-0813">Transport</keyword>
<dbReference type="GO" id="GO:0007155">
    <property type="term" value="P:cell adhesion"/>
    <property type="evidence" value="ECO:0007669"/>
    <property type="project" value="InterPro"/>
</dbReference>
<evidence type="ECO:0000256" key="1">
    <source>
        <dbReference type="ARBA" id="ARBA00004196"/>
    </source>
</evidence>
<dbReference type="InterPro" id="IPR006128">
    <property type="entry name" value="Lipoprotein_PsaA-like"/>
</dbReference>
<name>A0A369A913_9FLAO</name>
<evidence type="ECO:0000256" key="2">
    <source>
        <dbReference type="ARBA" id="ARBA00011028"/>
    </source>
</evidence>
<dbReference type="PANTHER" id="PTHR42953:SF1">
    <property type="entry name" value="METAL-BINDING PROTEIN HI_0362-RELATED"/>
    <property type="match status" value="1"/>
</dbReference>
<evidence type="ECO:0000256" key="4">
    <source>
        <dbReference type="ARBA" id="ARBA00022723"/>
    </source>
</evidence>
<dbReference type="EMBL" id="QPJS01000002">
    <property type="protein sequence ID" value="RCX03904.1"/>
    <property type="molecule type" value="Genomic_DNA"/>
</dbReference>
<comment type="caution">
    <text evidence="8">The sequence shown here is derived from an EMBL/GenBank/DDBJ whole genome shotgun (WGS) entry which is preliminary data.</text>
</comment>
<feature type="signal peptide" evidence="7">
    <location>
        <begin position="1"/>
        <end position="24"/>
    </location>
</feature>
<dbReference type="RefSeq" id="WP_170125717.1">
    <property type="nucleotide sequence ID" value="NZ_BHZF01000002.1"/>
</dbReference>
<dbReference type="SUPFAM" id="SSF53807">
    <property type="entry name" value="Helical backbone' metal receptor"/>
    <property type="match status" value="1"/>
</dbReference>
<protein>
    <submittedName>
        <fullName evidence="8">Manganese/zinc/iron transport system substrate-binding protein</fullName>
    </submittedName>
</protein>
<sequence length="310" mass="35010">MNRTHIVLVFLCCLLMHGCKTRSATEGNKINVVCTTTMIYDAIQQIFDTTLNVYALMKPGTDPHTYKASAGEVKLLKASDVILYNGLNLEGKIAQTLENLKKTNKSIAVTDFLNQDDLIFIDEKIPDPHVWFDIPLWQMAIQSVVLEIVSRYKNYFSVEQLDYISKNEENYLVELTEAHLEAIRMFEMIPQEKRILITAHDAFNYFGKAYNFQVLGLQGISTASEHGLKDIIDMINLIVENRIPAIFIESTIQEKSVKAVIEGCKSKGYSLKLGGVLYSDATGPKHLGHHTLAGAFRHNVHQIYNALKDE</sequence>
<dbReference type="InterPro" id="IPR006127">
    <property type="entry name" value="ZnuA-like"/>
</dbReference>
<dbReference type="PANTHER" id="PTHR42953">
    <property type="entry name" value="HIGH-AFFINITY ZINC UPTAKE SYSTEM PROTEIN ZNUA-RELATED"/>
    <property type="match status" value="1"/>
</dbReference>
<evidence type="ECO:0000313" key="9">
    <source>
        <dbReference type="Proteomes" id="UP000253517"/>
    </source>
</evidence>
<accession>A0A369A913</accession>
<dbReference type="GO" id="GO:0030001">
    <property type="term" value="P:metal ion transport"/>
    <property type="evidence" value="ECO:0007669"/>
    <property type="project" value="InterPro"/>
</dbReference>
<dbReference type="GO" id="GO:0030313">
    <property type="term" value="C:cell envelope"/>
    <property type="evidence" value="ECO:0007669"/>
    <property type="project" value="UniProtKB-SubCell"/>
</dbReference>
<dbReference type="Gene3D" id="3.40.50.1980">
    <property type="entry name" value="Nitrogenase molybdenum iron protein domain"/>
    <property type="match status" value="2"/>
</dbReference>
<evidence type="ECO:0000256" key="6">
    <source>
        <dbReference type="RuleBase" id="RU003512"/>
    </source>
</evidence>
<evidence type="ECO:0000256" key="5">
    <source>
        <dbReference type="ARBA" id="ARBA00022729"/>
    </source>
</evidence>
<dbReference type="GO" id="GO:0046872">
    <property type="term" value="F:metal ion binding"/>
    <property type="evidence" value="ECO:0007669"/>
    <property type="project" value="UniProtKB-KW"/>
</dbReference>
<evidence type="ECO:0000313" key="8">
    <source>
        <dbReference type="EMBL" id="RCX03904.1"/>
    </source>
</evidence>
<reference evidence="8 9" key="1">
    <citation type="submission" date="2018-07" db="EMBL/GenBank/DDBJ databases">
        <title>Genomic Encyclopedia of Type Strains, Phase IV (KMG-IV): sequencing the most valuable type-strain genomes for metagenomic binning, comparative biology and taxonomic classification.</title>
        <authorList>
            <person name="Goeker M."/>
        </authorList>
    </citation>
    <scope>NUCLEOTIDE SEQUENCE [LARGE SCALE GENOMIC DNA]</scope>
    <source>
        <strain evidence="8 9">DSM 21410</strain>
    </source>
</reference>
<dbReference type="AlphaFoldDB" id="A0A369A913"/>
<dbReference type="PRINTS" id="PR00690">
    <property type="entry name" value="ADHESNFAMILY"/>
</dbReference>
<comment type="subcellular location">
    <subcellularLocation>
        <location evidence="1">Cell envelope</location>
    </subcellularLocation>
</comment>
<dbReference type="Pfam" id="PF01297">
    <property type="entry name" value="ZnuA"/>
    <property type="match status" value="1"/>
</dbReference>
<dbReference type="PRINTS" id="PR00691">
    <property type="entry name" value="ADHESINB"/>
</dbReference>
<organism evidence="8 9">
    <name type="scientific">Schleiferia thermophila</name>
    <dbReference type="NCBI Taxonomy" id="884107"/>
    <lineage>
        <taxon>Bacteria</taxon>
        <taxon>Pseudomonadati</taxon>
        <taxon>Bacteroidota</taxon>
        <taxon>Flavobacteriia</taxon>
        <taxon>Flavobacteriales</taxon>
        <taxon>Schleiferiaceae</taxon>
        <taxon>Schleiferia</taxon>
    </lineage>
</organism>
<gene>
    <name evidence="8" type="ORF">DES35_102360</name>
</gene>
<proteinExistence type="inferred from homology"/>
<dbReference type="InterPro" id="IPR050492">
    <property type="entry name" value="Bact_metal-bind_prot9"/>
</dbReference>
<comment type="similarity">
    <text evidence="2 6">Belongs to the bacterial solute-binding protein 9 family.</text>
</comment>
<keyword evidence="5 7" id="KW-0732">Signal</keyword>
<feature type="chain" id="PRO_5016785240" evidence="7">
    <location>
        <begin position="25"/>
        <end position="310"/>
    </location>
</feature>
<dbReference type="Proteomes" id="UP000253517">
    <property type="component" value="Unassembled WGS sequence"/>
</dbReference>
<keyword evidence="9" id="KW-1185">Reference proteome</keyword>
<evidence type="ECO:0000256" key="7">
    <source>
        <dbReference type="SAM" id="SignalP"/>
    </source>
</evidence>
<keyword evidence="4" id="KW-0479">Metal-binding</keyword>
<evidence type="ECO:0000256" key="3">
    <source>
        <dbReference type="ARBA" id="ARBA00022448"/>
    </source>
</evidence>
<dbReference type="InterPro" id="IPR006129">
    <property type="entry name" value="AdhesinB"/>
</dbReference>